<keyword evidence="2" id="KW-1185">Reference proteome</keyword>
<dbReference type="Proteomes" id="UP000191089">
    <property type="component" value="Unassembled WGS sequence"/>
</dbReference>
<evidence type="ECO:0000313" key="2">
    <source>
        <dbReference type="Proteomes" id="UP000191089"/>
    </source>
</evidence>
<dbReference type="EMBL" id="LOKQ01000303">
    <property type="protein sequence ID" value="OOX08705.1"/>
    <property type="molecule type" value="Genomic_DNA"/>
</dbReference>
<evidence type="ECO:0000313" key="1">
    <source>
        <dbReference type="EMBL" id="OOX08705.1"/>
    </source>
</evidence>
<comment type="caution">
    <text evidence="1">The sequence shown here is derived from an EMBL/GenBank/DDBJ whole genome shotgun (WGS) entry which is preliminary data.</text>
</comment>
<reference evidence="1 2" key="1">
    <citation type="submission" date="2015-12" db="EMBL/GenBank/DDBJ databases">
        <authorList>
            <person name="Bansal K."/>
            <person name="Midha S."/>
            <person name="Patil P.B."/>
        </authorList>
    </citation>
    <scope>NUCLEOTIDE SEQUENCE [LARGE SCALE GENOMIC DNA]</scope>
    <source>
        <strain evidence="1 2">LMG558</strain>
    </source>
</reference>
<proteinExistence type="predicted"/>
<sequence>MDKDRIKFNQAFEDKAHLRALSVLVGALVQTHPDKEKLVAFAEGVLKAEEAAFAEIARRDPTVHKGDTHFIANQFAVSVRERMAAIMTGHSR</sequence>
<organism evidence="1 2">
    <name type="scientific">Xanthomonas axonopodis pv. cajani</name>
    <dbReference type="NCBI Taxonomy" id="487827"/>
    <lineage>
        <taxon>Bacteria</taxon>
        <taxon>Pseudomonadati</taxon>
        <taxon>Pseudomonadota</taxon>
        <taxon>Gammaproteobacteria</taxon>
        <taxon>Lysobacterales</taxon>
        <taxon>Lysobacteraceae</taxon>
        <taxon>Xanthomonas</taxon>
    </lineage>
</organism>
<protein>
    <submittedName>
        <fullName evidence="1">Uncharacterized protein</fullName>
    </submittedName>
</protein>
<accession>A0ABX3M5L8</accession>
<name>A0ABX3M5L8_9XANT</name>
<dbReference type="RefSeq" id="WP_078562363.1">
    <property type="nucleotide sequence ID" value="NZ_LOKQ01000303.1"/>
</dbReference>
<gene>
    <name evidence="1" type="ORF">Xcaj_18585</name>
</gene>